<protein>
    <recommendedName>
        <fullName evidence="4">DUF3307 domain-containing protein</fullName>
    </recommendedName>
</protein>
<evidence type="ECO:0008006" key="4">
    <source>
        <dbReference type="Google" id="ProtNLM"/>
    </source>
</evidence>
<dbReference type="Proteomes" id="UP000217465">
    <property type="component" value="Unassembled WGS sequence"/>
</dbReference>
<evidence type="ECO:0000313" key="3">
    <source>
        <dbReference type="Proteomes" id="UP000217465"/>
    </source>
</evidence>
<keyword evidence="1" id="KW-0472">Membrane</keyword>
<dbReference type="InterPro" id="IPR021737">
    <property type="entry name" value="Phage_phiKZ_Orf197"/>
</dbReference>
<feature type="transmembrane region" description="Helical" evidence="1">
    <location>
        <begin position="216"/>
        <end position="236"/>
    </location>
</feature>
<gene>
    <name evidence="2" type="ORF">A9Y57_01099</name>
</gene>
<organism evidence="2 3">
    <name type="scientific">Streptococcus parauberis</name>
    <dbReference type="NCBI Taxonomy" id="1348"/>
    <lineage>
        <taxon>Bacteria</taxon>
        <taxon>Bacillati</taxon>
        <taxon>Bacillota</taxon>
        <taxon>Bacilli</taxon>
        <taxon>Lactobacillales</taxon>
        <taxon>Streptococcaceae</taxon>
        <taxon>Streptococcus</taxon>
    </lineage>
</organism>
<keyword evidence="1" id="KW-1133">Transmembrane helix</keyword>
<dbReference type="Pfam" id="PF11750">
    <property type="entry name" value="DUF3307"/>
    <property type="match status" value="1"/>
</dbReference>
<accession>A0A854WQK0</accession>
<keyword evidence="1" id="KW-0812">Transmembrane</keyword>
<feature type="transmembrane region" description="Helical" evidence="1">
    <location>
        <begin position="129"/>
        <end position="151"/>
    </location>
</feature>
<sequence>MTGLSTFLTDNPLIIMYLIAHFLSDFQLQSQETSDKKNSEMNYLIKHLLGVALPLVIISIMIPSTVDISLLVWLSHAVIDFSKTYLAKLLKLTQIKSFAIDQILHIICILGFVFLLWKGQVPAFLENSYLKVILFMVLITKPSNIAFKIFFERFQPRTQAKLDTISGAGAMIGNLERIVIGICMVMGQFASVGLVFTAKSIARYDKISKDPVFAEYYLIGSLFSILSVFVAAWICFF</sequence>
<dbReference type="RefSeq" id="WP_096633553.1">
    <property type="nucleotide sequence ID" value="NZ_JARQAT010000014.1"/>
</dbReference>
<evidence type="ECO:0000256" key="1">
    <source>
        <dbReference type="SAM" id="Phobius"/>
    </source>
</evidence>
<dbReference type="EMBL" id="NSGR01000008">
    <property type="protein sequence ID" value="PCH12384.1"/>
    <property type="molecule type" value="Genomic_DNA"/>
</dbReference>
<comment type="caution">
    <text evidence="2">The sequence shown here is derived from an EMBL/GenBank/DDBJ whole genome shotgun (WGS) entry which is preliminary data.</text>
</comment>
<feature type="transmembrane region" description="Helical" evidence="1">
    <location>
        <begin position="98"/>
        <end position="117"/>
    </location>
</feature>
<name>A0A854WQK0_9STRE</name>
<reference evidence="2 3" key="1">
    <citation type="submission" date="2016-06" db="EMBL/GenBank/DDBJ databases">
        <authorList>
            <person name="Haines A.N."/>
            <person name="Council K.R."/>
        </authorList>
    </citation>
    <scope>NUCLEOTIDE SEQUENCE [LARGE SCALE GENOMIC DNA]</scope>
    <source>
        <strain evidence="2 3">SP158-29</strain>
    </source>
</reference>
<proteinExistence type="predicted"/>
<evidence type="ECO:0000313" key="2">
    <source>
        <dbReference type="EMBL" id="PCH12384.1"/>
    </source>
</evidence>
<feature type="transmembrane region" description="Helical" evidence="1">
    <location>
        <begin position="178"/>
        <end position="196"/>
    </location>
</feature>
<dbReference type="AlphaFoldDB" id="A0A854WQK0"/>